<dbReference type="AlphaFoldDB" id="A0A0G4GSK4"/>
<dbReference type="VEuPathDB" id="CryptoDB:Cvel_23146"/>
<proteinExistence type="predicted"/>
<name>A0A0G4GSK4_9ALVE</name>
<dbReference type="PhylomeDB" id="A0A0G4GSK4"/>
<accession>A0A0G4GSK4</accession>
<evidence type="ECO:0000313" key="1">
    <source>
        <dbReference type="EMBL" id="CEM33457.1"/>
    </source>
</evidence>
<gene>
    <name evidence="1" type="ORF">Cvel_23146</name>
</gene>
<protein>
    <submittedName>
        <fullName evidence="1">Uncharacterized protein</fullName>
    </submittedName>
</protein>
<organism evidence="1">
    <name type="scientific">Chromera velia CCMP2878</name>
    <dbReference type="NCBI Taxonomy" id="1169474"/>
    <lineage>
        <taxon>Eukaryota</taxon>
        <taxon>Sar</taxon>
        <taxon>Alveolata</taxon>
        <taxon>Colpodellida</taxon>
        <taxon>Chromeraceae</taxon>
        <taxon>Chromera</taxon>
    </lineage>
</organism>
<dbReference type="EMBL" id="CDMZ01001495">
    <property type="protein sequence ID" value="CEM33457.1"/>
    <property type="molecule type" value="Genomic_DNA"/>
</dbReference>
<sequence length="335" mass="37732">MQLHHPEFTELSEATDFPPGCCLVITGCEDLPGLESGTEWQLFLVPKLDTPSVIAEDTVYQRYDEYWKVPCAFGGSRFLTEDEKELVWTYKSNAKVVILSEALDVAIKARSLPAVLLIIQASIYGFERAMRKGQDVVNLAIMRMQQRAAAFAVEILQQPLSSFVAFNGDTQREASFVKSLTANFRKMDKDFQDMVGILFKAAMDACYYFDKPGDPTIDLYCQSLSNILDSAWGLLYNAGLNAYTRAVHLMKSIENDDCKEDPMEAAQLAARWLRKAEKYLWTAGREMRQADEGVDMQSIANLDLLFLGLYAEDPGEMISKGRGCSIWRTKESVDQ</sequence>
<reference evidence="1" key="1">
    <citation type="submission" date="2014-11" db="EMBL/GenBank/DDBJ databases">
        <authorList>
            <person name="Otto D Thomas"/>
            <person name="Naeem Raeece"/>
        </authorList>
    </citation>
    <scope>NUCLEOTIDE SEQUENCE</scope>
</reference>